<proteinExistence type="predicted"/>
<protein>
    <submittedName>
        <fullName evidence="2">Uncharacterized protein</fullName>
    </submittedName>
</protein>
<accession>A0A2I0W5R7</accession>
<reference evidence="2 3" key="1">
    <citation type="journal article" date="2016" name="Sci. Rep.">
        <title>The Dendrobium catenatum Lindl. genome sequence provides insights into polysaccharide synthase, floral development and adaptive evolution.</title>
        <authorList>
            <person name="Zhang G.Q."/>
            <person name="Xu Q."/>
            <person name="Bian C."/>
            <person name="Tsai W.C."/>
            <person name="Yeh C.M."/>
            <person name="Liu K.W."/>
            <person name="Yoshida K."/>
            <person name="Zhang L.S."/>
            <person name="Chang S.B."/>
            <person name="Chen F."/>
            <person name="Shi Y."/>
            <person name="Su Y.Y."/>
            <person name="Zhang Y.Q."/>
            <person name="Chen L.J."/>
            <person name="Yin Y."/>
            <person name="Lin M."/>
            <person name="Huang H."/>
            <person name="Deng H."/>
            <person name="Wang Z.W."/>
            <person name="Zhu S.L."/>
            <person name="Zhao X."/>
            <person name="Deng C."/>
            <person name="Niu S.C."/>
            <person name="Huang J."/>
            <person name="Wang M."/>
            <person name="Liu G.H."/>
            <person name="Yang H.J."/>
            <person name="Xiao X.J."/>
            <person name="Hsiao Y.Y."/>
            <person name="Wu W.L."/>
            <person name="Chen Y.Y."/>
            <person name="Mitsuda N."/>
            <person name="Ohme-Takagi M."/>
            <person name="Luo Y.B."/>
            <person name="Van de Peer Y."/>
            <person name="Liu Z.J."/>
        </authorList>
    </citation>
    <scope>NUCLEOTIDE SEQUENCE [LARGE SCALE GENOMIC DNA]</scope>
    <source>
        <tissue evidence="2">The whole plant</tissue>
    </source>
</reference>
<feature type="compositionally biased region" description="Basic and acidic residues" evidence="1">
    <location>
        <begin position="242"/>
        <end position="257"/>
    </location>
</feature>
<evidence type="ECO:0000313" key="2">
    <source>
        <dbReference type="EMBL" id="PKU71008.1"/>
    </source>
</evidence>
<dbReference type="EMBL" id="KZ502898">
    <property type="protein sequence ID" value="PKU71008.1"/>
    <property type="molecule type" value="Genomic_DNA"/>
</dbReference>
<feature type="compositionally biased region" description="Polar residues" evidence="1">
    <location>
        <begin position="293"/>
        <end position="306"/>
    </location>
</feature>
<name>A0A2I0W5R7_9ASPA</name>
<dbReference type="OrthoDB" id="10658985at2759"/>
<gene>
    <name evidence="2" type="ORF">MA16_Dca020996</name>
</gene>
<organism evidence="2 3">
    <name type="scientific">Dendrobium catenatum</name>
    <dbReference type="NCBI Taxonomy" id="906689"/>
    <lineage>
        <taxon>Eukaryota</taxon>
        <taxon>Viridiplantae</taxon>
        <taxon>Streptophyta</taxon>
        <taxon>Embryophyta</taxon>
        <taxon>Tracheophyta</taxon>
        <taxon>Spermatophyta</taxon>
        <taxon>Magnoliopsida</taxon>
        <taxon>Liliopsida</taxon>
        <taxon>Asparagales</taxon>
        <taxon>Orchidaceae</taxon>
        <taxon>Epidendroideae</taxon>
        <taxon>Malaxideae</taxon>
        <taxon>Dendrobiinae</taxon>
        <taxon>Dendrobium</taxon>
    </lineage>
</organism>
<keyword evidence="3" id="KW-1185">Reference proteome</keyword>
<feature type="region of interest" description="Disordered" evidence="1">
    <location>
        <begin position="225"/>
        <end position="312"/>
    </location>
</feature>
<dbReference type="AlphaFoldDB" id="A0A2I0W5R7"/>
<evidence type="ECO:0000313" key="3">
    <source>
        <dbReference type="Proteomes" id="UP000233837"/>
    </source>
</evidence>
<sequence length="312" mass="35049">MDGILDQFRLLRSSDIRCGLSPLESERHLLDSSMLLPCDKQEGQESSTKFHEKDDLAARECRMQPSTFNNDHTGDAKHPISSKDREELELLRHISAEQDKRILRLEEEFRRLKAQGESHLLSIDLGKDEVKPFDDNYRTIHKQASRSNQHVELRDTEFSAQNILYVQEELGAASVFSDGNCSNEKTMKKIVARRSFNSSIQTKRKELGSSYSGLSAGGKLEVSKSMKAQAAKSPQRMAPLSEGEHASIEKEVKKTVEHQPSNRLSSPFIRDKQKESAKDQSGTSARSKPIANRSKTTLRSGITSRGSAHEDP</sequence>
<dbReference type="Proteomes" id="UP000233837">
    <property type="component" value="Unassembled WGS sequence"/>
</dbReference>
<evidence type="ECO:0000256" key="1">
    <source>
        <dbReference type="SAM" id="MobiDB-lite"/>
    </source>
</evidence>
<reference evidence="2 3" key="2">
    <citation type="journal article" date="2017" name="Nature">
        <title>The Apostasia genome and the evolution of orchids.</title>
        <authorList>
            <person name="Zhang G.Q."/>
            <person name="Liu K.W."/>
            <person name="Li Z."/>
            <person name="Lohaus R."/>
            <person name="Hsiao Y.Y."/>
            <person name="Niu S.C."/>
            <person name="Wang J.Y."/>
            <person name="Lin Y.C."/>
            <person name="Xu Q."/>
            <person name="Chen L.J."/>
            <person name="Yoshida K."/>
            <person name="Fujiwara S."/>
            <person name="Wang Z.W."/>
            <person name="Zhang Y.Q."/>
            <person name="Mitsuda N."/>
            <person name="Wang M."/>
            <person name="Liu G.H."/>
            <person name="Pecoraro L."/>
            <person name="Huang H.X."/>
            <person name="Xiao X.J."/>
            <person name="Lin M."/>
            <person name="Wu X.Y."/>
            <person name="Wu W.L."/>
            <person name="Chen Y.Y."/>
            <person name="Chang S.B."/>
            <person name="Sakamoto S."/>
            <person name="Ohme-Takagi M."/>
            <person name="Yagi M."/>
            <person name="Zeng S.J."/>
            <person name="Shen C.Y."/>
            <person name="Yeh C.M."/>
            <person name="Luo Y.B."/>
            <person name="Tsai W.C."/>
            <person name="Van de Peer Y."/>
            <person name="Liu Z.J."/>
        </authorList>
    </citation>
    <scope>NUCLEOTIDE SEQUENCE [LARGE SCALE GENOMIC DNA]</scope>
    <source>
        <tissue evidence="2">The whole plant</tissue>
    </source>
</reference>
<feature type="compositionally biased region" description="Basic and acidic residues" evidence="1">
    <location>
        <begin position="269"/>
        <end position="278"/>
    </location>
</feature>